<dbReference type="InterPro" id="IPR007554">
    <property type="entry name" value="Glycerophosphate_synth"/>
</dbReference>
<dbReference type="RefSeq" id="WP_106127410.1">
    <property type="nucleotide sequence ID" value="NZ_PVZG01000007.1"/>
</dbReference>
<evidence type="ECO:0000313" key="9">
    <source>
        <dbReference type="EMBL" id="PRY28805.1"/>
    </source>
</evidence>
<proteinExistence type="inferred from homology"/>
<evidence type="ECO:0000256" key="7">
    <source>
        <dbReference type="SAM" id="MobiDB-lite"/>
    </source>
</evidence>
<feature type="compositionally biased region" description="Basic and acidic residues" evidence="7">
    <location>
        <begin position="12"/>
        <end position="21"/>
    </location>
</feature>
<dbReference type="PANTHER" id="PTHR37316">
    <property type="entry name" value="TEICHOIC ACID GLYCEROL-PHOSPHATE PRIMASE"/>
    <property type="match status" value="1"/>
</dbReference>
<gene>
    <name evidence="9" type="ORF">CLV70_107108</name>
</gene>
<evidence type="ECO:0000256" key="6">
    <source>
        <dbReference type="ARBA" id="ARBA00023136"/>
    </source>
</evidence>
<dbReference type="Pfam" id="PF04464">
    <property type="entry name" value="Glyphos_transf"/>
    <property type="match status" value="1"/>
</dbReference>
<keyword evidence="10" id="KW-1185">Reference proteome</keyword>
<dbReference type="AlphaFoldDB" id="A0A2T0S5W3"/>
<evidence type="ECO:0000313" key="10">
    <source>
        <dbReference type="Proteomes" id="UP000239209"/>
    </source>
</evidence>
<comment type="similarity">
    <text evidence="2">Belongs to the CDP-glycerol glycerophosphotransferase family.</text>
</comment>
<dbReference type="InterPro" id="IPR043148">
    <property type="entry name" value="TagF_C"/>
</dbReference>
<comment type="caution">
    <text evidence="9">The sequence shown here is derived from an EMBL/GenBank/DDBJ whole genome shotgun (WGS) entry which is preliminary data.</text>
</comment>
<dbReference type="InterPro" id="IPR001173">
    <property type="entry name" value="Glyco_trans_2-like"/>
</dbReference>
<dbReference type="Gene3D" id="3.40.50.11820">
    <property type="match status" value="1"/>
</dbReference>
<evidence type="ECO:0000256" key="1">
    <source>
        <dbReference type="ARBA" id="ARBA00004202"/>
    </source>
</evidence>
<dbReference type="InterPro" id="IPR043149">
    <property type="entry name" value="TagF_N"/>
</dbReference>
<dbReference type="PANTHER" id="PTHR37316:SF3">
    <property type="entry name" value="TEICHOIC ACID GLYCEROL-PHOSPHATE TRANSFERASE"/>
    <property type="match status" value="1"/>
</dbReference>
<dbReference type="Pfam" id="PF00535">
    <property type="entry name" value="Glycos_transf_2"/>
    <property type="match status" value="1"/>
</dbReference>
<dbReference type="InterPro" id="IPR051612">
    <property type="entry name" value="Teichoic_Acid_Biosynth"/>
</dbReference>
<organism evidence="9 10">
    <name type="scientific">Pseudosporangium ferrugineum</name>
    <dbReference type="NCBI Taxonomy" id="439699"/>
    <lineage>
        <taxon>Bacteria</taxon>
        <taxon>Bacillati</taxon>
        <taxon>Actinomycetota</taxon>
        <taxon>Actinomycetes</taxon>
        <taxon>Micromonosporales</taxon>
        <taxon>Micromonosporaceae</taxon>
        <taxon>Pseudosporangium</taxon>
    </lineage>
</organism>
<dbReference type="Proteomes" id="UP000239209">
    <property type="component" value="Unassembled WGS sequence"/>
</dbReference>
<keyword evidence="4 9" id="KW-0808">Transferase</keyword>
<evidence type="ECO:0000256" key="3">
    <source>
        <dbReference type="ARBA" id="ARBA00022475"/>
    </source>
</evidence>
<name>A0A2T0S5W3_9ACTN</name>
<evidence type="ECO:0000256" key="2">
    <source>
        <dbReference type="ARBA" id="ARBA00010488"/>
    </source>
</evidence>
<reference evidence="9 10" key="1">
    <citation type="submission" date="2018-03" db="EMBL/GenBank/DDBJ databases">
        <title>Genomic Encyclopedia of Archaeal and Bacterial Type Strains, Phase II (KMG-II): from individual species to whole genera.</title>
        <authorList>
            <person name="Goeker M."/>
        </authorList>
    </citation>
    <scope>NUCLEOTIDE SEQUENCE [LARGE SCALE GENOMIC DNA]</scope>
    <source>
        <strain evidence="9 10">DSM 45348</strain>
    </source>
</reference>
<dbReference type="GO" id="GO:0019350">
    <property type="term" value="P:teichoic acid biosynthetic process"/>
    <property type="evidence" value="ECO:0007669"/>
    <property type="project" value="UniProtKB-KW"/>
</dbReference>
<evidence type="ECO:0000256" key="5">
    <source>
        <dbReference type="ARBA" id="ARBA00022944"/>
    </source>
</evidence>
<keyword evidence="3" id="KW-1003">Cell membrane</keyword>
<dbReference type="InterPro" id="IPR029044">
    <property type="entry name" value="Nucleotide-diphossugar_trans"/>
</dbReference>
<dbReference type="CDD" id="cd00761">
    <property type="entry name" value="Glyco_tranf_GTA_type"/>
    <property type="match status" value="1"/>
</dbReference>
<accession>A0A2T0S5W3</accession>
<dbReference type="GO" id="GO:0047355">
    <property type="term" value="F:CDP-glycerol glycerophosphotransferase activity"/>
    <property type="evidence" value="ECO:0007669"/>
    <property type="project" value="InterPro"/>
</dbReference>
<dbReference type="Gene3D" id="3.90.550.10">
    <property type="entry name" value="Spore Coat Polysaccharide Biosynthesis Protein SpsA, Chain A"/>
    <property type="match status" value="1"/>
</dbReference>
<evidence type="ECO:0000259" key="8">
    <source>
        <dbReference type="Pfam" id="PF00535"/>
    </source>
</evidence>
<dbReference type="SUPFAM" id="SSF53448">
    <property type="entry name" value="Nucleotide-diphospho-sugar transferases"/>
    <property type="match status" value="1"/>
</dbReference>
<dbReference type="OrthoDB" id="2676521at2"/>
<keyword evidence="5" id="KW-0777">Teichoic acid biosynthesis</keyword>
<dbReference type="EMBL" id="PVZG01000007">
    <property type="protein sequence ID" value="PRY28805.1"/>
    <property type="molecule type" value="Genomic_DNA"/>
</dbReference>
<feature type="region of interest" description="Disordered" evidence="7">
    <location>
        <begin position="1"/>
        <end position="47"/>
    </location>
</feature>
<dbReference type="GO" id="GO:0005886">
    <property type="term" value="C:plasma membrane"/>
    <property type="evidence" value="ECO:0007669"/>
    <property type="project" value="UniProtKB-SubCell"/>
</dbReference>
<evidence type="ECO:0000256" key="4">
    <source>
        <dbReference type="ARBA" id="ARBA00022679"/>
    </source>
</evidence>
<feature type="domain" description="Glycosyltransferase 2-like" evidence="8">
    <location>
        <begin position="50"/>
        <end position="211"/>
    </location>
</feature>
<dbReference type="Gene3D" id="3.40.50.12580">
    <property type="match status" value="1"/>
</dbReference>
<sequence>MDNRIVGATESAHLREPDTRRIPAQRSPSVTETGGDSPHSPGTGSKPLLSVVVPAHDIEAYLDECLESLARQTYSNLQIVVVDDGSVDGTAAIADGWARRDQRFQVLHQSEGGPGQARNAGIAVARGTFLTFADGDDVVPPYAYEMIMTTLEQTGSDFACGAVRSLTSKGAAASPMHAPIFTKTVLRTHVSERLTLLKDRTVWNKIYRRRFWDEHGLAFPEGVVFEDVPVALTAHAMAKSVDVVNVPVYYWRKRESGEKSITQRKTDWKTTADRLRAVDRVSRFLGEHHQGEVKQAYDANVLVDDFAIVLAALPDADPEFQASFMREVNLFLARVRPGTIESLPAKYAVLWHLVRENKLAEVIEVLLASRPGMPIATKHEGNKRYAELPFLDDPAVGVPREFYNMGKPAVRSQITELSWHDGKIVIRGYAYIDGTAANSRWTSARIVRLRERTTGRTITLPATPRREPEATATSSHGDKSYDWSGFEVTIDPATLQNGGAWEEGRWQIAVGIIAGTKLRKGRLKVGPHPTRLRLTPQYLDATTQLTPMADGTYILFRIDKVTARTTAIAFEDDKLVIDGVVSGPRPNAGRLRLCRVPDVAEAYAAVEFGETRQGSTPFRAVVSLKPLFEHAGPPVMPPPGGAMDRWRIQMAFFSGGQQSVHLLSDDLPTARSGMYDRHVFVRRTAAGFLWLCSRARGPVADSAEWRPDGTLVLTGDFEPADGVPEIRLRMRGAAEERELAVTADGDRWTALLNPSKVDSWGGFIELRPGLWDLLVSHRAGGAYSVTNLVVANNVRAICPALSPDQHREFTLELAEGDFVALRAGSVLQVDERGAYARTQLREKRTAALRRTPLREAVLFESFGGRQYSDSPKAMHEELIRRGLPLEAQYLTVRDGQAYTPETLTTARLGGTEWYDALATCRYIVTNSHLPDWFQRRPGQVVVQTWHGTPLKRIGFDVTDIRHADRNYLQRVEQETPNWTFLVSPNRFSTPILQRAFRYEGEMLESGYPRNDILFRTDPVTISAIRRRLDLPTGKRVVLYAPTWRDDEFYGQGRYKMSMQLDLTAARRMLGDDHVLLVRRHPNVVDPIPDDGSGFVRDVSTYPDMADLLSVTDVLITDYSSVMFDFANTGRPILLFTYDLEHYRDKLRGFYFDFEQEAPGPLLMTSDDVIKSLAELAVDPNAYAAPRRAFQTRFCDLDDGNATKRVVDRMLELGS</sequence>
<keyword evidence="6" id="KW-0472">Membrane</keyword>
<protein>
    <submittedName>
        <fullName evidence="9">CDP-glycerol glycerophosphotransferase</fullName>
    </submittedName>
</protein>
<comment type="subcellular location">
    <subcellularLocation>
        <location evidence="1">Cell membrane</location>
        <topology evidence="1">Peripheral membrane protein</topology>
    </subcellularLocation>
</comment>
<dbReference type="SUPFAM" id="SSF53756">
    <property type="entry name" value="UDP-Glycosyltransferase/glycogen phosphorylase"/>
    <property type="match status" value="1"/>
</dbReference>